<comment type="caution">
    <text evidence="1">The sequence shown here is derived from an EMBL/GenBank/DDBJ whole genome shotgun (WGS) entry which is preliminary data.</text>
</comment>
<accession>A0ACA9YFE8</accession>
<dbReference type="EMBL" id="CALSDN010000020">
    <property type="protein sequence ID" value="CAH6723766.1"/>
    <property type="molecule type" value="Genomic_DNA"/>
</dbReference>
<reference evidence="1" key="1">
    <citation type="submission" date="2022-06" db="EMBL/GenBank/DDBJ databases">
        <authorList>
            <person name="Legras J.-L."/>
            <person name="Devillers H."/>
            <person name="Grondin C."/>
        </authorList>
    </citation>
    <scope>NUCLEOTIDE SEQUENCE</scope>
    <source>
        <strain evidence="1">CLIB 1444</strain>
    </source>
</reference>
<proteinExistence type="predicted"/>
<sequence>MNQYNNNEIFNPMYKDDEVDNKSFKNLPMDIKNQINEKIDENLSNHHPSVSGSSSNNSSNVPSTVATNLHSNKLNIDSKRKKINFKKQRSRSLPIINFKTNEKKLIIPLIPPININSLKEIDLNEILKNPQLRHDILFDPQLQFRPNLDGERGKRKRSIIDKYWNEIYHECLQFFPENTVSKPKLIRLPNLFRTLKEILLTILPNNNDKNLINEILDIDFIIQQLNFKNFNFLRLSNILFQIFKTHCAPIRDDLVNSMNKTFIDSSNLGDCQMLIQGLKKIFQILECMKLDIANHQIRLLRPVLIETAIDFEKDYYNQLINLKKFNINDSINWFNLIYKKYEDTLNFEKINNDNLKIVLAHGICELLSCQKMITSFPPSLTFDHTRLILLRADIRQIIVLKLCIILFQNLVKSNNLNTNLLSQANLEVIKQEILSIVTDNNGNVKWTKNMNNISLQLVKNLNLEPNSTIDTNKLLEFSNNWLNGQISPSSKVYELMENQFFKKLLIDLIPSLNSGKKDGILGRLITLVNFNWDVFGDYYSKILEN</sequence>
<gene>
    <name evidence="1" type="ORF">CLIB1444_20S00276</name>
</gene>
<protein>
    <submittedName>
        <fullName evidence="1">Uncharacterized protein</fullName>
    </submittedName>
</protein>
<evidence type="ECO:0000313" key="1">
    <source>
        <dbReference type="EMBL" id="CAH6723766.1"/>
    </source>
</evidence>
<dbReference type="Proteomes" id="UP001152531">
    <property type="component" value="Unassembled WGS sequence"/>
</dbReference>
<evidence type="ECO:0000313" key="2">
    <source>
        <dbReference type="Proteomes" id="UP001152531"/>
    </source>
</evidence>
<name>A0ACA9YFE8_9ASCO</name>
<keyword evidence="2" id="KW-1185">Reference proteome</keyword>
<organism evidence="1 2">
    <name type="scientific">[Candida] jaroonii</name>
    <dbReference type="NCBI Taxonomy" id="467808"/>
    <lineage>
        <taxon>Eukaryota</taxon>
        <taxon>Fungi</taxon>
        <taxon>Dikarya</taxon>
        <taxon>Ascomycota</taxon>
        <taxon>Saccharomycotina</taxon>
        <taxon>Pichiomycetes</taxon>
        <taxon>Debaryomycetaceae</taxon>
        <taxon>Yamadazyma</taxon>
    </lineage>
</organism>